<evidence type="ECO:0000313" key="4">
    <source>
        <dbReference type="Proteomes" id="UP000016923"/>
    </source>
</evidence>
<feature type="chain" id="PRO_5004518595" evidence="2">
    <location>
        <begin position="19"/>
        <end position="171"/>
    </location>
</feature>
<protein>
    <submittedName>
        <fullName evidence="3">Barwin-related endoglucanase</fullName>
    </submittedName>
</protein>
<dbReference type="SUPFAM" id="SSF50685">
    <property type="entry name" value="Barwin-like endoglucanases"/>
    <property type="match status" value="1"/>
</dbReference>
<evidence type="ECO:0000256" key="2">
    <source>
        <dbReference type="SAM" id="SignalP"/>
    </source>
</evidence>
<keyword evidence="4" id="KW-1185">Reference proteome</keyword>
<dbReference type="AlphaFoldDB" id="S3CCX9"/>
<proteinExistence type="predicted"/>
<dbReference type="InterPro" id="IPR051477">
    <property type="entry name" value="Expansin_CellWall"/>
</dbReference>
<keyword evidence="1 2" id="KW-0732">Signal</keyword>
<dbReference type="STRING" id="1262450.S3CCX9"/>
<dbReference type="OrthoDB" id="406505at2759"/>
<dbReference type="eggNOG" id="ENOG502S2E4">
    <property type="taxonomic scope" value="Eukaryota"/>
</dbReference>
<dbReference type="PANTHER" id="PTHR31836">
    <property type="match status" value="1"/>
</dbReference>
<sequence>MKASTILSVVGFTALATAEFEHRQNHTKTHTGSFVHKPTPTTFLTHTAPSAPTGAPNGTHPYGPRAAAESFTGDLTYYNLGLGACGIDSSNQDWTQNVVALNDEQMGTLSNTNPYCGRTITISGNGKTTTGTILDKCMGCVWGDIDVSEKAFTEIFGSLDVGRGKVTWWFN</sequence>
<dbReference type="HOGENOM" id="CLU_047639_5_0_1"/>
<evidence type="ECO:0000256" key="1">
    <source>
        <dbReference type="ARBA" id="ARBA00022729"/>
    </source>
</evidence>
<evidence type="ECO:0000313" key="3">
    <source>
        <dbReference type="EMBL" id="EPE09866.1"/>
    </source>
</evidence>
<dbReference type="EMBL" id="KE148146">
    <property type="protein sequence ID" value="EPE09866.1"/>
    <property type="molecule type" value="Genomic_DNA"/>
</dbReference>
<dbReference type="InterPro" id="IPR036908">
    <property type="entry name" value="RlpA-like_sf"/>
</dbReference>
<dbReference type="Gene3D" id="2.40.40.10">
    <property type="entry name" value="RlpA-like domain"/>
    <property type="match status" value="1"/>
</dbReference>
<dbReference type="VEuPathDB" id="FungiDB:F503_04961"/>
<dbReference type="PANTHER" id="PTHR31836:SF28">
    <property type="entry name" value="SRCR DOMAIN-CONTAINING PROTEIN-RELATED"/>
    <property type="match status" value="1"/>
</dbReference>
<organism evidence="3 4">
    <name type="scientific">Ophiostoma piceae (strain UAMH 11346)</name>
    <name type="common">Sap stain fungus</name>
    <dbReference type="NCBI Taxonomy" id="1262450"/>
    <lineage>
        <taxon>Eukaryota</taxon>
        <taxon>Fungi</taxon>
        <taxon>Dikarya</taxon>
        <taxon>Ascomycota</taxon>
        <taxon>Pezizomycotina</taxon>
        <taxon>Sordariomycetes</taxon>
        <taxon>Sordariomycetidae</taxon>
        <taxon>Ophiostomatales</taxon>
        <taxon>Ophiostomataceae</taxon>
        <taxon>Ophiostoma</taxon>
    </lineage>
</organism>
<feature type="signal peptide" evidence="2">
    <location>
        <begin position="1"/>
        <end position="18"/>
    </location>
</feature>
<gene>
    <name evidence="3" type="ORF">F503_04961</name>
</gene>
<accession>S3CCX9</accession>
<dbReference type="Proteomes" id="UP000016923">
    <property type="component" value="Unassembled WGS sequence"/>
</dbReference>
<reference evidence="3 4" key="1">
    <citation type="journal article" date="2013" name="BMC Genomics">
        <title>The genome and transcriptome of the pine saprophyte Ophiostoma piceae, and a comparison with the bark beetle-associated pine pathogen Grosmannia clavigera.</title>
        <authorList>
            <person name="Haridas S."/>
            <person name="Wang Y."/>
            <person name="Lim L."/>
            <person name="Massoumi Alamouti S."/>
            <person name="Jackman S."/>
            <person name="Docking R."/>
            <person name="Robertson G."/>
            <person name="Birol I."/>
            <person name="Bohlmann J."/>
            <person name="Breuil C."/>
        </authorList>
    </citation>
    <scope>NUCLEOTIDE SEQUENCE [LARGE SCALE GENOMIC DNA]</scope>
    <source>
        <strain evidence="3 4">UAMH 11346</strain>
    </source>
</reference>
<dbReference type="OMA" id="CGKNITA"/>
<dbReference type="CDD" id="cd22191">
    <property type="entry name" value="DPBB_RlpA_EXP_N-like"/>
    <property type="match status" value="1"/>
</dbReference>
<name>S3CCX9_OPHP1</name>